<evidence type="ECO:0000313" key="2">
    <source>
        <dbReference type="Proteomes" id="UP000789920"/>
    </source>
</evidence>
<keyword evidence="2" id="KW-1185">Reference proteome</keyword>
<evidence type="ECO:0000313" key="1">
    <source>
        <dbReference type="EMBL" id="CAG8507451.1"/>
    </source>
</evidence>
<gene>
    <name evidence="1" type="ORF">RPERSI_LOCUS2102</name>
</gene>
<comment type="caution">
    <text evidence="1">The sequence shown here is derived from an EMBL/GenBank/DDBJ whole genome shotgun (WGS) entry which is preliminary data.</text>
</comment>
<protein>
    <submittedName>
        <fullName evidence="1">938_t:CDS:1</fullName>
    </submittedName>
</protein>
<feature type="non-terminal residue" evidence="1">
    <location>
        <position position="93"/>
    </location>
</feature>
<accession>A0ACA9L5Y0</accession>
<name>A0ACA9L5Y0_9GLOM</name>
<dbReference type="EMBL" id="CAJVQC010002206">
    <property type="protein sequence ID" value="CAG8507451.1"/>
    <property type="molecule type" value="Genomic_DNA"/>
</dbReference>
<sequence>MNNKLFWSHKECKPDKDEFGIISIQVAAKIPVQKVDGEIVFNFIELLLNLKNILIINLSLLFYAQETESHKNSKSSSILPSPHRESKNEQKLE</sequence>
<dbReference type="Proteomes" id="UP000789920">
    <property type="component" value="Unassembled WGS sequence"/>
</dbReference>
<reference evidence="1" key="1">
    <citation type="submission" date="2021-06" db="EMBL/GenBank/DDBJ databases">
        <authorList>
            <person name="Kallberg Y."/>
            <person name="Tangrot J."/>
            <person name="Rosling A."/>
        </authorList>
    </citation>
    <scope>NUCLEOTIDE SEQUENCE</scope>
    <source>
        <strain evidence="1">MA461A</strain>
    </source>
</reference>
<organism evidence="1 2">
    <name type="scientific">Racocetra persica</name>
    <dbReference type="NCBI Taxonomy" id="160502"/>
    <lineage>
        <taxon>Eukaryota</taxon>
        <taxon>Fungi</taxon>
        <taxon>Fungi incertae sedis</taxon>
        <taxon>Mucoromycota</taxon>
        <taxon>Glomeromycotina</taxon>
        <taxon>Glomeromycetes</taxon>
        <taxon>Diversisporales</taxon>
        <taxon>Gigasporaceae</taxon>
        <taxon>Racocetra</taxon>
    </lineage>
</organism>
<proteinExistence type="predicted"/>